<dbReference type="InterPro" id="IPR003779">
    <property type="entry name" value="CMD-like"/>
</dbReference>
<dbReference type="Gene3D" id="1.20.1290.10">
    <property type="entry name" value="AhpD-like"/>
    <property type="match status" value="1"/>
</dbReference>
<accession>A0A0P9CM39</accession>
<dbReference type="SUPFAM" id="SSF69118">
    <property type="entry name" value="AhpD-like"/>
    <property type="match status" value="1"/>
</dbReference>
<evidence type="ECO:0000313" key="3">
    <source>
        <dbReference type="Proteomes" id="UP000050515"/>
    </source>
</evidence>
<gene>
    <name evidence="2" type="ORF">SE19_03815</name>
</gene>
<dbReference type="InterPro" id="IPR029032">
    <property type="entry name" value="AhpD-like"/>
</dbReference>
<feature type="domain" description="Carboxymuconolactone decarboxylase-like" evidence="1">
    <location>
        <begin position="2"/>
        <end position="80"/>
    </location>
</feature>
<dbReference type="PATRIC" id="fig|507754.4.peg.1394"/>
<dbReference type="GO" id="GO:0051920">
    <property type="term" value="F:peroxiredoxin activity"/>
    <property type="evidence" value="ECO:0007669"/>
    <property type="project" value="InterPro"/>
</dbReference>
<dbReference type="AlphaFoldDB" id="A0A0P9CM39"/>
<evidence type="ECO:0000259" key="1">
    <source>
        <dbReference type="Pfam" id="PF02627"/>
    </source>
</evidence>
<dbReference type="Pfam" id="PF02627">
    <property type="entry name" value="CMD"/>
    <property type="match status" value="1"/>
</dbReference>
<protein>
    <recommendedName>
        <fullName evidence="1">Carboxymuconolactone decarboxylase-like domain-containing protein</fullName>
    </recommendedName>
</protein>
<organism evidence="2 3">
    <name type="scientific">Acidiplasma aeolicum</name>
    <dbReference type="NCBI Taxonomy" id="507754"/>
    <lineage>
        <taxon>Archaea</taxon>
        <taxon>Methanobacteriati</taxon>
        <taxon>Thermoplasmatota</taxon>
        <taxon>Thermoplasmata</taxon>
        <taxon>Thermoplasmatales</taxon>
        <taxon>Ferroplasmaceae</taxon>
        <taxon>Acidiplasma</taxon>
    </lineage>
</organism>
<name>A0A0P9CM39_9ARCH</name>
<dbReference type="RefSeq" id="WP_169749811.1">
    <property type="nucleotide sequence ID" value="NZ_LJCQ01000177.1"/>
</dbReference>
<feature type="non-terminal residue" evidence="2">
    <location>
        <position position="1"/>
    </location>
</feature>
<comment type="caution">
    <text evidence="2">The sequence shown here is derived from an EMBL/GenBank/DDBJ whole genome shotgun (WGS) entry which is preliminary data.</text>
</comment>
<sequence length="85" mass="9446">LEIMFNLWNNTITENSLGIKETALIRLAVVSTLRDKTAISHSIDQALSLGANYREVLDAIKISAYFGGVLILVDALKILEKKMKK</sequence>
<dbReference type="Proteomes" id="UP000050515">
    <property type="component" value="Unassembled WGS sequence"/>
</dbReference>
<evidence type="ECO:0000313" key="2">
    <source>
        <dbReference type="EMBL" id="KPV46822.1"/>
    </source>
</evidence>
<dbReference type="EMBL" id="LJCQ01000177">
    <property type="protein sequence ID" value="KPV46822.1"/>
    <property type="molecule type" value="Genomic_DNA"/>
</dbReference>
<proteinExistence type="predicted"/>
<reference evidence="2 3" key="1">
    <citation type="submission" date="2015-09" db="EMBL/GenBank/DDBJ databases">
        <title>Draft genome sequence of Acidiplasma aeolicum DSM 18409.</title>
        <authorList>
            <person name="Hemp J."/>
        </authorList>
    </citation>
    <scope>NUCLEOTIDE SEQUENCE [LARGE SCALE GENOMIC DNA]</scope>
    <source>
        <strain evidence="2 3">V</strain>
    </source>
</reference>